<keyword evidence="5" id="KW-0235">DNA replication</keyword>
<feature type="domain" description="DNA-directed DNA polymerase family B mitochondria/virus" evidence="10">
    <location>
        <begin position="484"/>
        <end position="777"/>
    </location>
</feature>
<evidence type="ECO:0000259" key="10">
    <source>
        <dbReference type="Pfam" id="PF03175"/>
    </source>
</evidence>
<keyword evidence="3" id="KW-0808">Transferase</keyword>
<dbReference type="InterPro" id="IPR036397">
    <property type="entry name" value="RNaseH_sf"/>
</dbReference>
<evidence type="ECO:0000256" key="5">
    <source>
        <dbReference type="ARBA" id="ARBA00022705"/>
    </source>
</evidence>
<evidence type="ECO:0000313" key="12">
    <source>
        <dbReference type="Proteomes" id="UP000225706"/>
    </source>
</evidence>
<dbReference type="OrthoDB" id="10064239at2759"/>
<comment type="catalytic activity">
    <reaction evidence="8">
        <text>DNA(n) + a 2'-deoxyribonucleoside 5'-triphosphate = DNA(n+1) + diphosphate</text>
        <dbReference type="Rhea" id="RHEA:22508"/>
        <dbReference type="Rhea" id="RHEA-COMP:17339"/>
        <dbReference type="Rhea" id="RHEA-COMP:17340"/>
        <dbReference type="ChEBI" id="CHEBI:33019"/>
        <dbReference type="ChEBI" id="CHEBI:61560"/>
        <dbReference type="ChEBI" id="CHEBI:173112"/>
        <dbReference type="EC" id="2.7.7.7"/>
    </reaction>
</comment>
<comment type="similarity">
    <text evidence="1">Belongs to the DNA polymerase type-B family.</text>
</comment>
<organism evidence="11 12">
    <name type="scientific">Stylophora pistillata</name>
    <name type="common">Smooth cauliflower coral</name>
    <dbReference type="NCBI Taxonomy" id="50429"/>
    <lineage>
        <taxon>Eukaryota</taxon>
        <taxon>Metazoa</taxon>
        <taxon>Cnidaria</taxon>
        <taxon>Anthozoa</taxon>
        <taxon>Hexacorallia</taxon>
        <taxon>Scleractinia</taxon>
        <taxon>Astrocoeniina</taxon>
        <taxon>Pocilloporidae</taxon>
        <taxon>Stylophora</taxon>
    </lineage>
</organism>
<evidence type="ECO:0000256" key="9">
    <source>
        <dbReference type="SAM" id="MobiDB-lite"/>
    </source>
</evidence>
<dbReference type="Pfam" id="PF03175">
    <property type="entry name" value="DNA_pol_B_2"/>
    <property type="match status" value="1"/>
</dbReference>
<evidence type="ECO:0000313" key="11">
    <source>
        <dbReference type="EMBL" id="PFX12235.1"/>
    </source>
</evidence>
<dbReference type="GO" id="GO:0003887">
    <property type="term" value="F:DNA-directed DNA polymerase activity"/>
    <property type="evidence" value="ECO:0007669"/>
    <property type="project" value="UniProtKB-KW"/>
</dbReference>
<evidence type="ECO:0000256" key="2">
    <source>
        <dbReference type="ARBA" id="ARBA00012417"/>
    </source>
</evidence>
<accession>A0A2B4R7I5</accession>
<comment type="caution">
    <text evidence="11">The sequence shown here is derived from an EMBL/GenBank/DDBJ whole genome shotgun (WGS) entry which is preliminary data.</text>
</comment>
<dbReference type="Proteomes" id="UP000225706">
    <property type="component" value="Unassembled WGS sequence"/>
</dbReference>
<dbReference type="InterPro" id="IPR023211">
    <property type="entry name" value="DNA_pol_palm_dom_sf"/>
</dbReference>
<name>A0A2B4R7I5_STYPI</name>
<keyword evidence="12" id="KW-1185">Reference proteome</keyword>
<reference evidence="12" key="1">
    <citation type="journal article" date="2017" name="bioRxiv">
        <title>Comparative analysis of the genomes of Stylophora pistillata and Acropora digitifera provides evidence for extensive differences between species of corals.</title>
        <authorList>
            <person name="Voolstra C.R."/>
            <person name="Li Y."/>
            <person name="Liew Y.J."/>
            <person name="Baumgarten S."/>
            <person name="Zoccola D."/>
            <person name="Flot J.-F."/>
            <person name="Tambutte S."/>
            <person name="Allemand D."/>
            <person name="Aranda M."/>
        </authorList>
    </citation>
    <scope>NUCLEOTIDE SEQUENCE [LARGE SCALE GENOMIC DNA]</scope>
</reference>
<evidence type="ECO:0000256" key="6">
    <source>
        <dbReference type="ARBA" id="ARBA00022932"/>
    </source>
</evidence>
<keyword evidence="7" id="KW-0238">DNA-binding</keyword>
<feature type="region of interest" description="Disordered" evidence="9">
    <location>
        <begin position="383"/>
        <end position="404"/>
    </location>
</feature>
<dbReference type="EMBL" id="LSMT01001500">
    <property type="protein sequence ID" value="PFX12235.1"/>
    <property type="molecule type" value="Genomic_DNA"/>
</dbReference>
<evidence type="ECO:0000256" key="3">
    <source>
        <dbReference type="ARBA" id="ARBA00022679"/>
    </source>
</evidence>
<dbReference type="PANTHER" id="PTHR33568">
    <property type="entry name" value="DNA POLYMERASE"/>
    <property type="match status" value="1"/>
</dbReference>
<dbReference type="Gene3D" id="3.90.1600.10">
    <property type="entry name" value="Palm domain of DNA polymerase"/>
    <property type="match status" value="1"/>
</dbReference>
<dbReference type="InterPro" id="IPR012337">
    <property type="entry name" value="RNaseH-like_sf"/>
</dbReference>
<evidence type="ECO:0000256" key="8">
    <source>
        <dbReference type="ARBA" id="ARBA00049244"/>
    </source>
</evidence>
<proteinExistence type="inferred from homology"/>
<dbReference type="AlphaFoldDB" id="A0A2B4R7I5"/>
<evidence type="ECO:0000256" key="7">
    <source>
        <dbReference type="ARBA" id="ARBA00023125"/>
    </source>
</evidence>
<gene>
    <name evidence="11" type="ORF">AWC38_SpisGene23836</name>
</gene>
<protein>
    <recommendedName>
        <fullName evidence="2">DNA-directed DNA polymerase</fullName>
        <ecNumber evidence="2">2.7.7.7</ecNumber>
    </recommendedName>
</protein>
<dbReference type="SUPFAM" id="SSF53098">
    <property type="entry name" value="Ribonuclease H-like"/>
    <property type="match status" value="1"/>
</dbReference>
<dbReference type="SUPFAM" id="SSF56672">
    <property type="entry name" value="DNA/RNA polymerases"/>
    <property type="match status" value="1"/>
</dbReference>
<dbReference type="GO" id="GO:0000166">
    <property type="term" value="F:nucleotide binding"/>
    <property type="evidence" value="ECO:0007669"/>
    <property type="project" value="InterPro"/>
</dbReference>
<dbReference type="STRING" id="50429.A0A2B4R7I5"/>
<dbReference type="InterPro" id="IPR004868">
    <property type="entry name" value="DNA-dir_DNA_pol_B_mt/vir"/>
</dbReference>
<dbReference type="GO" id="GO:0006260">
    <property type="term" value="P:DNA replication"/>
    <property type="evidence" value="ECO:0007669"/>
    <property type="project" value="UniProtKB-KW"/>
</dbReference>
<dbReference type="InterPro" id="IPR043502">
    <property type="entry name" value="DNA/RNA_pol_sf"/>
</dbReference>
<keyword evidence="6" id="KW-0239">DNA-directed DNA polymerase</keyword>
<dbReference type="EC" id="2.7.7.7" evidence="2"/>
<sequence>MCVCFLKKGKRTFDEEFGDDGISDSQLNEIAELLDIPEVTDQQMVELGEDIERQTSPLFEFNFQPVGRPKKALDTVKKHRGTAQKRQLREATKQDDIGKEITRSVADMARRVLDSSKAPNGSDLQPNDRVMFNFSTKKFSHPLQSAKFTVEEITQDTTRWETYMQTLASQLNSNESFDATDDFQRVKRYYRNLKSNPSVVTRCAKELHGKAGVPEGPCGRPKLIEFQEYLAPDYRLKVMSVSLLFESDPEGGVGHYHGCTSYAAFIERSYFCHECNRGFDSDQYRHHPCEGRRCPSCKTLECGPKDSLPSLHCTQCNRHFFDNSCMSLHQEKGLCKKLIRCGICCHEFKPDKKEPHRCYWGECRNCKDVDLRNHKCYIQRVSPKEDQRKKKPKNKLIQDRKKNPEASEYYEPPVKVWADYETMLDEDGTHIPILIVAQTSESDDVEEFYGLQCTSDFLAFLDELAYGPPEENCPFSEFREVIGTFHNLKRYDSIFLQEQMVKEGRRFEFLIPNGTKNLCMKVGKISFKDSMCFLPMSLAAFSLTFGIPELKKGFFPHKFHTPEHQHYIGPLPAPEFYDPEGMSSKKKQEFEEWYAEERSKNLPFNLKEELISYCGSDVALLKAGCLKFIGEFKAIAKFNPIEKCITIAQACNRYTVVEMWQCQWAEMRKSDPVLHNFTQALQITKPLQPRDAFFCGQMGATTLYHRIDSTQGEQIRYVDVTSEYPWVNKYGEYPTGHPTIILEPANQDPSAYYGLMKVSILPPTHLFNPVLPHRQKIGSAWKLTFPLCRTCVTEESQKPLPERNFICPHTDEERTLTGTWCSPQILKAIEMGFQLNCNKAKVYQFNHPAGLLELLDDPLEEVIDIRVLSPELVECVARRHSEDPEKGKAVNVFIAAFTTCQARLKLYKSLEVLQDRVIYYDTDSVVYKWRPGETEIPLGDYLGDMTDELGNGDFIVEFISAGAKNYGYRTHQDKCCTKVKGFSLNVRGIAQLNYDVMKANILDEIQHPLDESQKTDIINPVHFVRDPVKKKIRTETQVKSYRLVFDKRVMEDGTFRSFPYGYDRLDDEDNDLVDFLAF</sequence>
<keyword evidence="4" id="KW-0548">Nucleotidyltransferase</keyword>
<evidence type="ECO:0000256" key="1">
    <source>
        <dbReference type="ARBA" id="ARBA00005755"/>
    </source>
</evidence>
<evidence type="ECO:0000256" key="4">
    <source>
        <dbReference type="ARBA" id="ARBA00022695"/>
    </source>
</evidence>
<dbReference type="GO" id="GO:0003677">
    <property type="term" value="F:DNA binding"/>
    <property type="evidence" value="ECO:0007669"/>
    <property type="project" value="UniProtKB-KW"/>
</dbReference>
<dbReference type="PANTHER" id="PTHR33568:SF3">
    <property type="entry name" value="DNA-DIRECTED DNA POLYMERASE"/>
    <property type="match status" value="1"/>
</dbReference>
<dbReference type="Gene3D" id="3.30.420.10">
    <property type="entry name" value="Ribonuclease H-like superfamily/Ribonuclease H"/>
    <property type="match status" value="1"/>
</dbReference>